<comment type="subunit">
    <text evidence="2">Homotetramer.</text>
</comment>
<dbReference type="EMBL" id="JBHUDO010000004">
    <property type="protein sequence ID" value="MFD1647857.1"/>
    <property type="molecule type" value="Genomic_DNA"/>
</dbReference>
<dbReference type="InterPro" id="IPR016163">
    <property type="entry name" value="Ald_DH_C"/>
</dbReference>
<evidence type="ECO:0000256" key="1">
    <source>
        <dbReference type="ARBA" id="ARBA00009986"/>
    </source>
</evidence>
<evidence type="ECO:0000313" key="5">
    <source>
        <dbReference type="EMBL" id="MFD1647857.1"/>
    </source>
</evidence>
<evidence type="ECO:0000313" key="6">
    <source>
        <dbReference type="Proteomes" id="UP001597034"/>
    </source>
</evidence>
<comment type="caution">
    <text evidence="5">The sequence shown here is derived from an EMBL/GenBank/DDBJ whole genome shotgun (WGS) entry which is preliminary data.</text>
</comment>
<organism evidence="5 6">
    <name type="scientific">Haloarchaeobius litoreus</name>
    <dbReference type="NCBI Taxonomy" id="755306"/>
    <lineage>
        <taxon>Archaea</taxon>
        <taxon>Methanobacteriati</taxon>
        <taxon>Methanobacteriota</taxon>
        <taxon>Stenosarchaea group</taxon>
        <taxon>Halobacteria</taxon>
        <taxon>Halobacteriales</taxon>
        <taxon>Halorubellaceae</taxon>
        <taxon>Haloarchaeobius</taxon>
    </lineage>
</organism>
<proteinExistence type="inferred from homology"/>
<protein>
    <submittedName>
        <fullName evidence="5">Aldehyde dehydrogenase family protein</fullName>
    </submittedName>
</protein>
<keyword evidence="6" id="KW-1185">Reference proteome</keyword>
<dbReference type="Proteomes" id="UP001597034">
    <property type="component" value="Unassembled WGS sequence"/>
</dbReference>
<sequence>MPPTEEYGLYIDGDWHGRERQFEVRDPATNEPLATVASASVEDAELAIEAAATTFEEWRQVDHSDRGSRLLRAADVLRAHSDELARTETLETGRPLGQSKRRIGGAIGFFDYYGGMADKIEGETIPIDGDRHSYTVREPLGVTGHIVPWNSPSILAARSFAPALACGNTVVAKPSPDAPLTVLRLAELLGQAGLPAGAVNVVPDADAVAGKTITESDTVAGISFTGSRGVGKQVLKTAADTLTPVDLELGGNTPCIVFPDADLDAVVEDGLKAYDNAGQICFTISRFFVHADIYDEFADRFAEAIDSLVVGAWDEEPDVGPVISPAARDRLVDYVDGAVSDGARLLAGGTIPREDGNFYRPTLIDQVDDTDPVACDELFGPVKTLHEFEAEAEVVARANDTEYGLYAVIWTNDVSRVHRLVEAMEAGVVAVNEFPILAPQTPFGGYKESGIGRTKGHHAIEHFTQVKSATISYE</sequence>
<dbReference type="InterPro" id="IPR016161">
    <property type="entry name" value="Ald_DH/histidinol_DH"/>
</dbReference>
<name>A0ABD6DNQ5_9EURY</name>
<dbReference type="GO" id="GO:0016491">
    <property type="term" value="F:oxidoreductase activity"/>
    <property type="evidence" value="ECO:0007669"/>
    <property type="project" value="UniProtKB-KW"/>
</dbReference>
<dbReference type="Gene3D" id="3.40.605.10">
    <property type="entry name" value="Aldehyde Dehydrogenase, Chain A, domain 1"/>
    <property type="match status" value="1"/>
</dbReference>
<keyword evidence="3" id="KW-0560">Oxidoreductase</keyword>
<feature type="domain" description="Aldehyde dehydrogenase" evidence="4">
    <location>
        <begin position="19"/>
        <end position="468"/>
    </location>
</feature>
<dbReference type="AlphaFoldDB" id="A0ABD6DNQ5"/>
<dbReference type="InterPro" id="IPR016162">
    <property type="entry name" value="Ald_DH_N"/>
</dbReference>
<gene>
    <name evidence="5" type="ORF">ACFSBL_19360</name>
</gene>
<dbReference type="SUPFAM" id="SSF53720">
    <property type="entry name" value="ALDH-like"/>
    <property type="match status" value="1"/>
</dbReference>
<evidence type="ECO:0000256" key="3">
    <source>
        <dbReference type="ARBA" id="ARBA00023002"/>
    </source>
</evidence>
<dbReference type="InterPro" id="IPR015590">
    <property type="entry name" value="Aldehyde_DH_dom"/>
</dbReference>
<evidence type="ECO:0000256" key="2">
    <source>
        <dbReference type="ARBA" id="ARBA00011881"/>
    </source>
</evidence>
<dbReference type="FunFam" id="3.40.605.10:FF:000007">
    <property type="entry name" value="NAD/NADP-dependent betaine aldehyde dehydrogenase"/>
    <property type="match status" value="1"/>
</dbReference>
<accession>A0ABD6DNQ5</accession>
<dbReference type="Gene3D" id="3.40.309.10">
    <property type="entry name" value="Aldehyde Dehydrogenase, Chain A, domain 2"/>
    <property type="match status" value="1"/>
</dbReference>
<reference evidence="5 6" key="1">
    <citation type="journal article" date="2019" name="Int. J. Syst. Evol. Microbiol.">
        <title>The Global Catalogue of Microorganisms (GCM) 10K type strain sequencing project: providing services to taxonomists for standard genome sequencing and annotation.</title>
        <authorList>
            <consortium name="The Broad Institute Genomics Platform"/>
            <consortium name="The Broad Institute Genome Sequencing Center for Infectious Disease"/>
            <person name="Wu L."/>
            <person name="Ma J."/>
        </authorList>
    </citation>
    <scope>NUCLEOTIDE SEQUENCE [LARGE SCALE GENOMIC DNA]</scope>
    <source>
        <strain evidence="5 6">CGMCC 1.10390</strain>
    </source>
</reference>
<dbReference type="RefSeq" id="WP_256401665.1">
    <property type="nucleotide sequence ID" value="NZ_JANHJR010000004.1"/>
</dbReference>
<comment type="similarity">
    <text evidence="1">Belongs to the aldehyde dehydrogenase family.</text>
</comment>
<dbReference type="Pfam" id="PF00171">
    <property type="entry name" value="Aldedh"/>
    <property type="match status" value="1"/>
</dbReference>
<dbReference type="PANTHER" id="PTHR11699">
    <property type="entry name" value="ALDEHYDE DEHYDROGENASE-RELATED"/>
    <property type="match status" value="1"/>
</dbReference>
<evidence type="ECO:0000259" key="4">
    <source>
        <dbReference type="Pfam" id="PF00171"/>
    </source>
</evidence>